<name>A0A8B9MLG4_9AVES</name>
<keyword evidence="3" id="KW-1185">Reference proteome</keyword>
<proteinExistence type="predicted"/>
<reference evidence="2" key="2">
    <citation type="submission" date="2025-09" db="UniProtKB">
        <authorList>
            <consortium name="Ensembl"/>
        </authorList>
    </citation>
    <scope>IDENTIFICATION</scope>
</reference>
<evidence type="ECO:0000313" key="3">
    <source>
        <dbReference type="Proteomes" id="UP000694541"/>
    </source>
</evidence>
<feature type="region of interest" description="Disordered" evidence="1">
    <location>
        <begin position="58"/>
        <end position="102"/>
    </location>
</feature>
<feature type="compositionally biased region" description="Basic residues" evidence="1">
    <location>
        <begin position="8"/>
        <end position="18"/>
    </location>
</feature>
<dbReference type="Ensembl" id="ENSANIT00000009742.1">
    <property type="protein sequence ID" value="ENSANIP00000009418.1"/>
    <property type="gene ID" value="ENSANIG00000006358.1"/>
</dbReference>
<dbReference type="AlphaFoldDB" id="A0A8B9MLG4"/>
<evidence type="ECO:0000256" key="1">
    <source>
        <dbReference type="SAM" id="MobiDB-lite"/>
    </source>
</evidence>
<protein>
    <submittedName>
        <fullName evidence="2">Uncharacterized protein</fullName>
    </submittedName>
</protein>
<dbReference type="Proteomes" id="UP000694541">
    <property type="component" value="Unplaced"/>
</dbReference>
<feature type="region of interest" description="Disordered" evidence="1">
    <location>
        <begin position="1"/>
        <end position="22"/>
    </location>
</feature>
<accession>A0A8B9MLG4</accession>
<organism evidence="2 3">
    <name type="scientific">Accipiter nisus</name>
    <name type="common">Eurasian sparrowhawk</name>
    <dbReference type="NCBI Taxonomy" id="211598"/>
    <lineage>
        <taxon>Eukaryota</taxon>
        <taxon>Metazoa</taxon>
        <taxon>Chordata</taxon>
        <taxon>Craniata</taxon>
        <taxon>Vertebrata</taxon>
        <taxon>Euteleostomi</taxon>
        <taxon>Archelosauria</taxon>
        <taxon>Archosauria</taxon>
        <taxon>Dinosauria</taxon>
        <taxon>Saurischia</taxon>
        <taxon>Theropoda</taxon>
        <taxon>Coelurosauria</taxon>
        <taxon>Aves</taxon>
        <taxon>Neognathae</taxon>
        <taxon>Neoaves</taxon>
        <taxon>Telluraves</taxon>
        <taxon>Accipitrimorphae</taxon>
        <taxon>Accipitriformes</taxon>
        <taxon>Accipitridae</taxon>
        <taxon>Accipitrinae</taxon>
        <taxon>Accipiter</taxon>
    </lineage>
</organism>
<sequence>MLEASSPRRPRRRRRPRRPPNPLFTRWLQEWRDEAAGTRARGTYERVGEPRWVRRGCLGLPGGGRGGSQPPPFTLRAPPRGGASTAGSAPLRPASDPGKCCQ</sequence>
<reference evidence="2" key="1">
    <citation type="submission" date="2025-08" db="UniProtKB">
        <authorList>
            <consortium name="Ensembl"/>
        </authorList>
    </citation>
    <scope>IDENTIFICATION</scope>
</reference>
<evidence type="ECO:0000313" key="2">
    <source>
        <dbReference type="Ensembl" id="ENSANIP00000009418.1"/>
    </source>
</evidence>